<organism evidence="3 4">
    <name type="scientific">Salipiger mucosus DSM 16094</name>
    <dbReference type="NCBI Taxonomy" id="1123237"/>
    <lineage>
        <taxon>Bacteria</taxon>
        <taxon>Pseudomonadati</taxon>
        <taxon>Pseudomonadota</taxon>
        <taxon>Alphaproteobacteria</taxon>
        <taxon>Rhodobacterales</taxon>
        <taxon>Roseobacteraceae</taxon>
        <taxon>Salipiger</taxon>
    </lineage>
</organism>
<accession>S9SGM1</accession>
<dbReference type="EMBL" id="APVH01000009">
    <property type="protein sequence ID" value="EPX85439.1"/>
    <property type="molecule type" value="Genomic_DNA"/>
</dbReference>
<feature type="compositionally biased region" description="Basic and acidic residues" evidence="1">
    <location>
        <begin position="1"/>
        <end position="11"/>
    </location>
</feature>
<dbReference type="AlphaFoldDB" id="S9SGM1"/>
<evidence type="ECO:0000313" key="4">
    <source>
        <dbReference type="Proteomes" id="UP000015347"/>
    </source>
</evidence>
<feature type="region of interest" description="Disordered" evidence="1">
    <location>
        <begin position="1"/>
        <end position="28"/>
    </location>
</feature>
<feature type="transmembrane region" description="Helical" evidence="2">
    <location>
        <begin position="68"/>
        <end position="89"/>
    </location>
</feature>
<protein>
    <recommendedName>
        <fullName evidence="5">Dihydroorotate dehydrogenase</fullName>
    </recommendedName>
</protein>
<dbReference type="OrthoDB" id="7863719at2"/>
<proteinExistence type="predicted"/>
<reference evidence="4" key="1">
    <citation type="journal article" date="2014" name="Stand. Genomic Sci.">
        <title>Genome sequence of the exopolysaccharide-producing Salipiger mucosus type strain (DSM 16094(T)), a moderately halophilic member of the Roseobacter clade.</title>
        <authorList>
            <person name="Riedel T."/>
            <person name="Spring S."/>
            <person name="Fiebig A."/>
            <person name="Petersen J."/>
            <person name="Kyrpides N.C."/>
            <person name="Goker M."/>
            <person name="Klenk H.P."/>
        </authorList>
    </citation>
    <scope>NUCLEOTIDE SEQUENCE [LARGE SCALE GENOMIC DNA]</scope>
    <source>
        <strain evidence="4">DSM 16094</strain>
    </source>
</reference>
<evidence type="ECO:0000313" key="3">
    <source>
        <dbReference type="EMBL" id="EPX85439.1"/>
    </source>
</evidence>
<dbReference type="STRING" id="1123237.Salmuc_02820"/>
<evidence type="ECO:0000256" key="2">
    <source>
        <dbReference type="SAM" id="Phobius"/>
    </source>
</evidence>
<dbReference type="Proteomes" id="UP000015347">
    <property type="component" value="Unassembled WGS sequence"/>
</dbReference>
<dbReference type="HOGENOM" id="CLU_153863_0_0_5"/>
<keyword evidence="2" id="KW-1133">Transmembrane helix</keyword>
<keyword evidence="4" id="KW-1185">Reference proteome</keyword>
<evidence type="ECO:0000256" key="1">
    <source>
        <dbReference type="SAM" id="MobiDB-lite"/>
    </source>
</evidence>
<keyword evidence="2" id="KW-0812">Transmembrane</keyword>
<comment type="caution">
    <text evidence="3">The sequence shown here is derived from an EMBL/GenBank/DDBJ whole genome shotgun (WGS) entry which is preliminary data.</text>
</comment>
<sequence length="124" mass="13159">MTMTDRRRDDEGPLAPWFEAGREAAPRPDGDWMARMEALALEEQPAAVSAAVTPPARRGRLRDLLGQIGGWPAMAGLAAACAAGLWIGVASPDGVAQWWPGDTANAGYTTFDPASGFDFAMLEL</sequence>
<evidence type="ECO:0008006" key="5">
    <source>
        <dbReference type="Google" id="ProtNLM"/>
    </source>
</evidence>
<name>S9SGM1_9RHOB</name>
<keyword evidence="2" id="KW-0472">Membrane</keyword>
<dbReference type="eggNOG" id="ENOG5033CSD">
    <property type="taxonomic scope" value="Bacteria"/>
</dbReference>
<gene>
    <name evidence="3" type="ORF">Salmuc_02820</name>
</gene>